<dbReference type="InterPro" id="IPR041966">
    <property type="entry name" value="LOTUS-like"/>
</dbReference>
<dbReference type="Gene3D" id="3.30.420.610">
    <property type="entry name" value="LOTUS domain-like"/>
    <property type="match status" value="2"/>
</dbReference>
<feature type="compositionally biased region" description="Low complexity" evidence="1">
    <location>
        <begin position="534"/>
        <end position="547"/>
    </location>
</feature>
<evidence type="ECO:0000256" key="1">
    <source>
        <dbReference type="SAM" id="MobiDB-lite"/>
    </source>
</evidence>
<feature type="compositionally biased region" description="Basic and acidic residues" evidence="1">
    <location>
        <begin position="610"/>
        <end position="626"/>
    </location>
</feature>
<dbReference type="Pfam" id="PF01936">
    <property type="entry name" value="NYN"/>
    <property type="match status" value="1"/>
</dbReference>
<dbReference type="CDD" id="cd08824">
    <property type="entry name" value="LOTUS"/>
    <property type="match status" value="1"/>
</dbReference>
<feature type="region of interest" description="Disordered" evidence="1">
    <location>
        <begin position="600"/>
        <end position="626"/>
    </location>
</feature>
<dbReference type="CDD" id="cd10910">
    <property type="entry name" value="PIN_limkain_b1_N_like"/>
    <property type="match status" value="1"/>
</dbReference>
<evidence type="ECO:0000313" key="3">
    <source>
        <dbReference type="EMBL" id="KHN14085.1"/>
    </source>
</evidence>
<feature type="region of interest" description="Disordered" evidence="1">
    <location>
        <begin position="534"/>
        <end position="558"/>
    </location>
</feature>
<feature type="compositionally biased region" description="Basic and acidic residues" evidence="1">
    <location>
        <begin position="943"/>
        <end position="955"/>
    </location>
</feature>
<proteinExistence type="predicted"/>
<dbReference type="InterPro" id="IPR024768">
    <property type="entry name" value="Marf1"/>
</dbReference>
<feature type="domain" description="HTH OST-type" evidence="2">
    <location>
        <begin position="806"/>
        <end position="880"/>
    </location>
</feature>
<gene>
    <name evidence="3" type="ORF">glysoja_033312</name>
</gene>
<feature type="compositionally biased region" description="Low complexity" evidence="1">
    <location>
        <begin position="1069"/>
        <end position="1080"/>
    </location>
</feature>
<dbReference type="PANTHER" id="PTHR14379:SF6">
    <property type="entry name" value="EMB|CAB71880.1"/>
    <property type="match status" value="1"/>
</dbReference>
<dbReference type="InterPro" id="IPR025605">
    <property type="entry name" value="OST-HTH/LOTUS_dom"/>
</dbReference>
<dbReference type="GO" id="GO:0005777">
    <property type="term" value="C:peroxisome"/>
    <property type="evidence" value="ECO:0007669"/>
    <property type="project" value="InterPro"/>
</dbReference>
<dbReference type="AlphaFoldDB" id="A0A0B2PY65"/>
<sequence length="1125" mass="124879">MATGYRLFLIPAARPLLRKNFFFISSSYSTRALQPCQPSSSAEEKSRDVRVWAWWDFTKCHVPHNFDVLKVAPTIMEAMRANGIRGPLNITAFGDVLLLSRVHQEALAYTGVRFIHVKDGRSSTTDILVDLMYWVSQNPPPAHILLISGDRDFAGVLHRLRTSNYNILLATPESAPGVLHSAATIAWHWSSMLKEGNLTGKCFNHPPDGPYGSWYGSYKPDSLEKPAPVAAQEAADASLPNVEVHEPSSLGSVPKSVVKQVRRILSLHPKGIDIDVLRAELVKCGERLDKGMFGHKRFSRFLLSLPRVQLRPGVEGFLAVHLVPSESPEPCESSSVASTMSGAKNKEKGCAATPKVNGEDKSKVKGADEKFSIASIRERSSDDKSKPVQPSPSQGRSNEEYVDGESSSPVLVEKHVCQPPNELQKSSVACDKVVDVANAQHSETQLPPKDNKDSETKMDSLKVTCQKSSVEDIVRCEDAGHKSMEKHTTSENHSAGNDQSMVEDNVIANYESGDFEAKKKCEDPTRMEVDEVVHSPSSSPVDGSPVVQTPGASPKTNNRTPTFFSWIRSWWPFGRSNEKYDDLIALQNKAVSLVEGSKLSELDQTVSQSEEPKLSELDQDVSHAEDSKLSELDQTVSQFEEPKLTVLDQTVSHSAKPELFSSASFWNNMESFIFAPKGSLLFSQSRSREDVVHKLQNGGPLVLRSLPKEDILQLVELLITEKKWLEENPSKTFPFKLIRPVQKKSSVNQSHDVNGLRSLFIGRTSQSNLQKSLEHDVEKHNQSIAHSQVSAPTMETKYTERSRNDILEDCKKLVSEMLREHPEGYNIGSFQRLFVDRYGYHLDIQKLGYQKLAALLQIMPGVKLESTYIFPSVPAVCDSDLETSILKTQATTDIHAASNSDSELSESAPKDDNMESPWCEVGPVSINNSDKSGLELKPSQKTIELDTSKSKHPDYEPVVSDDEFSASEGDDSCLTQSAQQRKPKCNEQDSSFWQAMDLWHSSKEEENSGKKSNNVDSLDISLAEILDSSTKSTRDTLSQIPSSKYRENNGKKSDNVDSLDTSLADMFNSSSTESTTGTLSKIPSSNYREKQRSHKNYSFVADPVLPNKEKLVDDLKKADESKMQN</sequence>
<reference evidence="3" key="1">
    <citation type="submission" date="2014-07" db="EMBL/GenBank/DDBJ databases">
        <title>Identification of a novel salt tolerance gene in wild soybean by whole-genome sequencing.</title>
        <authorList>
            <person name="Lam H.-M."/>
            <person name="Qi X."/>
            <person name="Li M.-W."/>
            <person name="Liu X."/>
            <person name="Xie M."/>
            <person name="Ni M."/>
            <person name="Xu X."/>
        </authorList>
    </citation>
    <scope>NUCLEOTIDE SEQUENCE [LARGE SCALE GENOMIC DNA]</scope>
    <source>
        <tissue evidence="3">Root</tissue>
    </source>
</reference>
<feature type="region of interest" description="Disordered" evidence="1">
    <location>
        <begin position="1028"/>
        <end position="1101"/>
    </location>
</feature>
<dbReference type="EMBL" id="KN661865">
    <property type="protein sequence ID" value="KHN14085.1"/>
    <property type="molecule type" value="Genomic_DNA"/>
</dbReference>
<dbReference type="Proteomes" id="UP000053555">
    <property type="component" value="Unassembled WGS sequence"/>
</dbReference>
<dbReference type="Pfam" id="PF12872">
    <property type="entry name" value="OST-HTH"/>
    <property type="match status" value="2"/>
</dbReference>
<name>A0A0B2PY65_GLYSO</name>
<feature type="compositionally biased region" description="Acidic residues" evidence="1">
    <location>
        <begin position="959"/>
        <end position="971"/>
    </location>
</feature>
<feature type="compositionally biased region" description="Basic and acidic residues" evidence="1">
    <location>
        <begin position="449"/>
        <end position="460"/>
    </location>
</feature>
<feature type="compositionally biased region" description="Low complexity" evidence="1">
    <location>
        <begin position="325"/>
        <end position="335"/>
    </location>
</feature>
<protein>
    <recommendedName>
        <fullName evidence="2">HTH OST-type domain-containing protein</fullName>
    </recommendedName>
</protein>
<dbReference type="PANTHER" id="PTHR14379">
    <property type="entry name" value="LIMKAIN B LKAP"/>
    <property type="match status" value="1"/>
</dbReference>
<organism evidence="3">
    <name type="scientific">Glycine soja</name>
    <name type="common">Wild soybean</name>
    <dbReference type="NCBI Taxonomy" id="3848"/>
    <lineage>
        <taxon>Eukaryota</taxon>
        <taxon>Viridiplantae</taxon>
        <taxon>Streptophyta</taxon>
        <taxon>Embryophyta</taxon>
        <taxon>Tracheophyta</taxon>
        <taxon>Spermatophyta</taxon>
        <taxon>Magnoliopsida</taxon>
        <taxon>eudicotyledons</taxon>
        <taxon>Gunneridae</taxon>
        <taxon>Pentapetalae</taxon>
        <taxon>rosids</taxon>
        <taxon>fabids</taxon>
        <taxon>Fabales</taxon>
        <taxon>Fabaceae</taxon>
        <taxon>Papilionoideae</taxon>
        <taxon>50 kb inversion clade</taxon>
        <taxon>NPAAA clade</taxon>
        <taxon>indigoferoid/millettioid clade</taxon>
        <taxon>Phaseoleae</taxon>
        <taxon>Glycine</taxon>
        <taxon>Glycine subgen. Soja</taxon>
    </lineage>
</organism>
<feature type="region of interest" description="Disordered" evidence="1">
    <location>
        <begin position="894"/>
        <end position="1016"/>
    </location>
</feature>
<accession>A0A0B2PY65</accession>
<dbReference type="GO" id="GO:0010468">
    <property type="term" value="P:regulation of gene expression"/>
    <property type="evidence" value="ECO:0007669"/>
    <property type="project" value="InterPro"/>
</dbReference>
<feature type="compositionally biased region" description="Basic and acidic residues" evidence="1">
    <location>
        <begin position="357"/>
        <end position="386"/>
    </location>
</feature>
<dbReference type="GO" id="GO:0004540">
    <property type="term" value="F:RNA nuclease activity"/>
    <property type="evidence" value="ECO:0007669"/>
    <property type="project" value="InterPro"/>
</dbReference>
<dbReference type="PROSITE" id="PS51644">
    <property type="entry name" value="HTH_OST"/>
    <property type="match status" value="1"/>
</dbReference>
<evidence type="ECO:0000259" key="2">
    <source>
        <dbReference type="PROSITE" id="PS51644"/>
    </source>
</evidence>
<feature type="compositionally biased region" description="Basic and acidic residues" evidence="1">
    <location>
        <begin position="1000"/>
        <end position="1009"/>
    </location>
</feature>
<feature type="compositionally biased region" description="Polar residues" evidence="1">
    <location>
        <begin position="1028"/>
        <end position="1042"/>
    </location>
</feature>
<feature type="region of interest" description="Disordered" evidence="1">
    <location>
        <begin position="439"/>
        <end position="463"/>
    </location>
</feature>
<feature type="region of interest" description="Disordered" evidence="1">
    <location>
        <begin position="325"/>
        <end position="407"/>
    </location>
</feature>
<feature type="compositionally biased region" description="Basic and acidic residues" evidence="1">
    <location>
        <begin position="1044"/>
        <end position="1055"/>
    </location>
</feature>
<dbReference type="InterPro" id="IPR021139">
    <property type="entry name" value="NYN"/>
</dbReference>